<accession>A0ABT2DH40</accession>
<dbReference type="SMART" id="SM00347">
    <property type="entry name" value="HTH_MARR"/>
    <property type="match status" value="1"/>
</dbReference>
<keyword evidence="1" id="KW-0805">Transcription regulation</keyword>
<protein>
    <submittedName>
        <fullName evidence="5">MarR family transcriptional regulator</fullName>
    </submittedName>
</protein>
<evidence type="ECO:0000313" key="6">
    <source>
        <dbReference type="Proteomes" id="UP001206126"/>
    </source>
</evidence>
<dbReference type="RefSeq" id="WP_258824284.1">
    <property type="nucleotide sequence ID" value="NZ_JANUHB010000006.1"/>
</dbReference>
<sequence length="155" mass="16562">MPTAYDQSLMTLASSLGPVARAYRAAVDKVAGEYSLSQATGLPVLLMGRMGEGVRCGVLADLLGVEAPSLVRVTDQLVESGLVERREDAHDRRAKTLHLTDEGKRRAAAMEEALVPFRRQLFAGVAEEDVHACLRVLQGLSAAIATHHACGRKAA</sequence>
<dbReference type="InterPro" id="IPR000835">
    <property type="entry name" value="HTH_MarR-typ"/>
</dbReference>
<dbReference type="PROSITE" id="PS01117">
    <property type="entry name" value="HTH_MARR_1"/>
    <property type="match status" value="1"/>
</dbReference>
<gene>
    <name evidence="5" type="ORF">NX774_21270</name>
</gene>
<dbReference type="InterPro" id="IPR023187">
    <property type="entry name" value="Tscrpt_reg_MarR-type_CS"/>
</dbReference>
<keyword evidence="3" id="KW-0804">Transcription</keyword>
<name>A0ABT2DH40_9BURK</name>
<organism evidence="5 6">
    <name type="scientific">Massilia agilis</name>
    <dbReference type="NCBI Taxonomy" id="1811226"/>
    <lineage>
        <taxon>Bacteria</taxon>
        <taxon>Pseudomonadati</taxon>
        <taxon>Pseudomonadota</taxon>
        <taxon>Betaproteobacteria</taxon>
        <taxon>Burkholderiales</taxon>
        <taxon>Oxalobacteraceae</taxon>
        <taxon>Telluria group</taxon>
        <taxon>Massilia</taxon>
    </lineage>
</organism>
<dbReference type="EMBL" id="JANUHB010000006">
    <property type="protein sequence ID" value="MCS0810458.1"/>
    <property type="molecule type" value="Genomic_DNA"/>
</dbReference>
<keyword evidence="6" id="KW-1185">Reference proteome</keyword>
<dbReference type="InterPro" id="IPR039422">
    <property type="entry name" value="MarR/SlyA-like"/>
</dbReference>
<reference evidence="5 6" key="1">
    <citation type="submission" date="2022-08" db="EMBL/GenBank/DDBJ databases">
        <title>Reclassification of Massilia species as members of the genera Telluria, Duganella, Pseudoduganella, Mokoshia gen. nov. and Zemynaea gen. nov. using orthogonal and non-orthogonal genome-based approaches.</title>
        <authorList>
            <person name="Bowman J.P."/>
        </authorList>
    </citation>
    <scope>NUCLEOTIDE SEQUENCE [LARGE SCALE GENOMIC DNA]</scope>
    <source>
        <strain evidence="5 6">JCM 31605</strain>
    </source>
</reference>
<evidence type="ECO:0000256" key="1">
    <source>
        <dbReference type="ARBA" id="ARBA00023015"/>
    </source>
</evidence>
<dbReference type="InterPro" id="IPR036388">
    <property type="entry name" value="WH-like_DNA-bd_sf"/>
</dbReference>
<evidence type="ECO:0000256" key="3">
    <source>
        <dbReference type="ARBA" id="ARBA00023163"/>
    </source>
</evidence>
<dbReference type="InterPro" id="IPR036390">
    <property type="entry name" value="WH_DNA-bd_sf"/>
</dbReference>
<dbReference type="PRINTS" id="PR00598">
    <property type="entry name" value="HTHMARR"/>
</dbReference>
<feature type="domain" description="HTH marR-type" evidence="4">
    <location>
        <begin position="9"/>
        <end position="142"/>
    </location>
</feature>
<proteinExistence type="predicted"/>
<evidence type="ECO:0000256" key="2">
    <source>
        <dbReference type="ARBA" id="ARBA00023125"/>
    </source>
</evidence>
<keyword evidence="2" id="KW-0238">DNA-binding</keyword>
<dbReference type="Proteomes" id="UP001206126">
    <property type="component" value="Unassembled WGS sequence"/>
</dbReference>
<comment type="caution">
    <text evidence="5">The sequence shown here is derived from an EMBL/GenBank/DDBJ whole genome shotgun (WGS) entry which is preliminary data.</text>
</comment>
<evidence type="ECO:0000313" key="5">
    <source>
        <dbReference type="EMBL" id="MCS0810458.1"/>
    </source>
</evidence>
<dbReference type="PANTHER" id="PTHR33164">
    <property type="entry name" value="TRANSCRIPTIONAL REGULATOR, MARR FAMILY"/>
    <property type="match status" value="1"/>
</dbReference>
<dbReference type="Pfam" id="PF12802">
    <property type="entry name" value="MarR_2"/>
    <property type="match status" value="1"/>
</dbReference>
<dbReference type="Gene3D" id="1.10.10.10">
    <property type="entry name" value="Winged helix-like DNA-binding domain superfamily/Winged helix DNA-binding domain"/>
    <property type="match status" value="1"/>
</dbReference>
<dbReference type="PROSITE" id="PS50995">
    <property type="entry name" value="HTH_MARR_2"/>
    <property type="match status" value="1"/>
</dbReference>
<dbReference type="SUPFAM" id="SSF46785">
    <property type="entry name" value="Winged helix' DNA-binding domain"/>
    <property type="match status" value="1"/>
</dbReference>
<evidence type="ECO:0000259" key="4">
    <source>
        <dbReference type="PROSITE" id="PS50995"/>
    </source>
</evidence>
<dbReference type="PANTHER" id="PTHR33164:SF64">
    <property type="entry name" value="TRANSCRIPTIONAL REGULATOR SLYA"/>
    <property type="match status" value="1"/>
</dbReference>